<dbReference type="Pfam" id="PF23210">
    <property type="entry name" value="HEAT_Maestro_2"/>
    <property type="match status" value="1"/>
</dbReference>
<organism evidence="7 8">
    <name type="scientific">Nicrophorus vespilloides</name>
    <name type="common">Boreal carrion beetle</name>
    <dbReference type="NCBI Taxonomy" id="110193"/>
    <lineage>
        <taxon>Eukaryota</taxon>
        <taxon>Metazoa</taxon>
        <taxon>Ecdysozoa</taxon>
        <taxon>Arthropoda</taxon>
        <taxon>Hexapoda</taxon>
        <taxon>Insecta</taxon>
        <taxon>Pterygota</taxon>
        <taxon>Neoptera</taxon>
        <taxon>Endopterygota</taxon>
        <taxon>Coleoptera</taxon>
        <taxon>Polyphaga</taxon>
        <taxon>Staphyliniformia</taxon>
        <taxon>Silphidae</taxon>
        <taxon>Nicrophorinae</taxon>
        <taxon>Nicrophorus</taxon>
    </lineage>
</organism>
<dbReference type="SUPFAM" id="SSF48371">
    <property type="entry name" value="ARM repeat"/>
    <property type="match status" value="3"/>
</dbReference>
<dbReference type="Pfam" id="PF23221">
    <property type="entry name" value="HEAT_MROH2B_1st"/>
    <property type="match status" value="1"/>
</dbReference>
<dbReference type="InterPro" id="IPR021133">
    <property type="entry name" value="HEAT_type_2"/>
</dbReference>
<keyword evidence="1" id="KW-0677">Repeat</keyword>
<dbReference type="PROSITE" id="PS50077">
    <property type="entry name" value="HEAT_REPEAT"/>
    <property type="match status" value="1"/>
</dbReference>
<reference evidence="8" key="1">
    <citation type="submission" date="2025-08" db="UniProtKB">
        <authorList>
            <consortium name="RefSeq"/>
        </authorList>
    </citation>
    <scope>IDENTIFICATION</scope>
    <source>
        <tissue evidence="8">Whole Larva</tissue>
    </source>
</reference>
<gene>
    <name evidence="8" type="primary">LOC108568072</name>
</gene>
<dbReference type="PANTHER" id="PTHR23120">
    <property type="entry name" value="MAESTRO-RELATED HEAT DOMAIN-CONTAINING"/>
    <property type="match status" value="1"/>
</dbReference>
<accession>A0ABM1NCB8</accession>
<dbReference type="Pfam" id="PF23227">
    <property type="entry name" value="HEAT_MROH2B_C"/>
    <property type="match status" value="1"/>
</dbReference>
<dbReference type="InterPro" id="IPR016024">
    <property type="entry name" value="ARM-type_fold"/>
</dbReference>
<dbReference type="PANTHER" id="PTHR23120:SF0">
    <property type="entry name" value="MAESTRO HEAT-LIKE REPEAT FAMILY MEMBER 1"/>
    <property type="match status" value="1"/>
</dbReference>
<evidence type="ECO:0000256" key="1">
    <source>
        <dbReference type="ARBA" id="ARBA00022737"/>
    </source>
</evidence>
<dbReference type="Proteomes" id="UP000695000">
    <property type="component" value="Unplaced"/>
</dbReference>
<feature type="domain" description="Maestro-like HEAT-repeats" evidence="3">
    <location>
        <begin position="930"/>
        <end position="1159"/>
    </location>
</feature>
<dbReference type="Gene3D" id="1.25.10.10">
    <property type="entry name" value="Leucine-rich Repeat Variant"/>
    <property type="match status" value="3"/>
</dbReference>
<evidence type="ECO:0000313" key="7">
    <source>
        <dbReference type="Proteomes" id="UP000695000"/>
    </source>
</evidence>
<evidence type="ECO:0000259" key="6">
    <source>
        <dbReference type="Pfam" id="PF23227"/>
    </source>
</evidence>
<dbReference type="InterPro" id="IPR055406">
    <property type="entry name" value="HEAT_Maestro"/>
</dbReference>
<evidence type="ECO:0000259" key="5">
    <source>
        <dbReference type="Pfam" id="PF23221"/>
    </source>
</evidence>
<feature type="domain" description="MROH2B-like HEAT-repeats" evidence="4">
    <location>
        <begin position="260"/>
        <end position="865"/>
    </location>
</feature>
<sequence length="1626" mass="181739">MNGNIKTSADTQIQIALGSLLETVVDKYEFVSDTISTSLRKIAKQHPNDVLKACSTFGRLKDVDLDHLGVVLLIMEDVCREHIVSIDGDTIMILIELCLDLMTDNVNHEPKVQMPASGVLVALGTKHCIQVVDGLMGKLSAGVVPHYTVPHTLGSLASANAFGVVPYIKNILGILLPLLAGLKQDVVKQSFAYVLGKFCEAILEYTTNPEQAPDPTISIVDFQTEMSMAYDVLFSIWLHAREVKLVETVLYALGAMFSILSEEKVRQHTSKCIQVLLAQYRKHKEAQAITKCLGSVIFISSRHDGTLLEPQVGVILQALSDLVCIAPDYAQPELLRTHSEVLRCYECLCTHYTDHTLDHILAQMKNNAEKDRIRGLVVLTHLTNTANGTIKNRLKNVLTALENMLNETNMRVKKTIMKAIVAIAYKGLLNNAEVSAEKFLKFIVSLCCKQHIYSPTDQQEITETKQVADNTLYMLSTSVKELECVLWDLLLKCLLAAEYSDACVVLLRCLTHLASRKVSGGQSSDAAFVRCLALLARPLDNFRGNFIINFLRNVKLLDSEPFNVIWESRLPHLLKYLEQNYDSFNVKEWEDLLFDFLTTLLEAANDIKFEESLVTCIKDQLPLYVNRPAELDGGLRNAEKSLVLKCLAIICCQLKSKEVIEQVLNVILQSVKPNDMNELQACAEAIGICSRSHLQIVFDKLYAIRKDILLKKSSKFFSFGFMKDQKGDAEIERVRYVILASYAEICNEAPADALLRVVQTEILDFVLHELHNCKEFTIRRVCLRAVGCVADALHPNRNKLHIQIQDRDKVLQLVSAQLQLHNGPEYIELFPVVIPVLTSLVRLPNVLESQNRLKLLKLCFDNVFNASAIYCKLGNSTHGDVKLAPHVFTSFSKVNLLVQELLVQSISPATLDEVFMLLEQWLGRKKLEQRLPALEALRTALQTYLDNMKFAYEGPSTFGQTGIILARVVPRCTDPNKNTRKVAVECVCLMLCISGRYEGHMRDNDKVLSNSLLHVQEQIDTEDPKLLFNLITELATIIGNNIPKYQLGHFVDTLLEGLLDVEASSSNGSSVVLNTVIKLKGADIQPFVGELLEKLLSTLDKITCSRTRSTALATVLSFANHHIKAVVGIILQQPLPYEQSTCSCWAILSTDNALTVEILYQLKKILKSCVFYEEQKNADKLRIATLKPLQAICALHELFKSKEIHELCKQQFSELFSLMFIALASYVDTAAPVYSSAEKKASAVPNRSAYKMTPFKICVDAFKLFLQNAESKRAAANLINCSDSLNSFMTLVPELTESVCSDYPQSLAYLVSCLGPYLRSDTDAQRTAVVAFFAFLLKHRLNNQAVLIENVLEMLLEVHNDPCCDVRKFSLRGLGHAAEFLNPDLTQMHSTEILNALMQGLDYSNTSESEVALESMLSFSKLIQVVSRNQLGQCHVTAAVRIKPLLQNEQALVREASILLFGDLASSLGPDDAFKEQIFGNIVAFLLHLSDIDDNVIKACKKTLRKLGPFLDCPKVNSMIQEHLLDDANLHFPQFCTDLIKAMSEALQEYFPQFIMTSLSFFKSSWVNIRANGALISGLLYAQTLPEFRSSVSLDALSYRLLQLLKDGEPEVRSRAAESLAYVFTT</sequence>
<evidence type="ECO:0000256" key="2">
    <source>
        <dbReference type="PROSITE-ProRule" id="PRU00103"/>
    </source>
</evidence>
<dbReference type="InterPro" id="IPR011989">
    <property type="entry name" value="ARM-like"/>
</dbReference>
<dbReference type="GeneID" id="108568072"/>
<dbReference type="InterPro" id="IPR056282">
    <property type="entry name" value="MROH2B-like_N_HEAT"/>
</dbReference>
<dbReference type="InterPro" id="IPR045206">
    <property type="entry name" value="Maestro_heat-like_prot"/>
</dbReference>
<evidence type="ECO:0000259" key="4">
    <source>
        <dbReference type="Pfam" id="PF23210"/>
    </source>
</evidence>
<dbReference type="RefSeq" id="XP_017784468.1">
    <property type="nucleotide sequence ID" value="XM_017928979.1"/>
</dbReference>
<protein>
    <submittedName>
        <fullName evidence="8">Maestro heat-like repeat-containing protein family member 1</fullName>
    </submittedName>
</protein>
<feature type="domain" description="Maestro/Maestro-like HEAT-repeats" evidence="6">
    <location>
        <begin position="1351"/>
        <end position="1623"/>
    </location>
</feature>
<feature type="domain" description="MROH2B-like N-terminal HEAT-repeats" evidence="5">
    <location>
        <begin position="39"/>
        <end position="257"/>
    </location>
</feature>
<keyword evidence="7" id="KW-1185">Reference proteome</keyword>
<evidence type="ECO:0000313" key="8">
    <source>
        <dbReference type="RefSeq" id="XP_017784468.1"/>
    </source>
</evidence>
<dbReference type="InterPro" id="IPR055408">
    <property type="entry name" value="HEAT_MROH2B-like"/>
</dbReference>
<feature type="repeat" description="HEAT" evidence="2">
    <location>
        <begin position="1597"/>
        <end position="1626"/>
    </location>
</feature>
<proteinExistence type="predicted"/>
<evidence type="ECO:0000259" key="3">
    <source>
        <dbReference type="Pfam" id="PF21047"/>
    </source>
</evidence>
<dbReference type="InterPro" id="IPR048465">
    <property type="entry name" value="Maestro-like_HEAT"/>
</dbReference>
<name>A0ABM1NCB8_NICVS</name>
<dbReference type="Pfam" id="PF21047">
    <property type="entry name" value="HEAT_Maestro"/>
    <property type="match status" value="1"/>
</dbReference>